<dbReference type="SMART" id="SM00355">
    <property type="entry name" value="ZnF_C2H2"/>
    <property type="match status" value="1"/>
</dbReference>
<comment type="caution">
    <text evidence="31">The sequence shown here is derived from an EMBL/GenBank/DDBJ whole genome shotgun (WGS) entry which is preliminary data.</text>
</comment>
<dbReference type="Gene3D" id="1.20.120.1760">
    <property type="match status" value="1"/>
</dbReference>
<feature type="transmembrane region" description="Helical" evidence="28">
    <location>
        <begin position="446"/>
        <end position="467"/>
    </location>
</feature>
<comment type="similarity">
    <text evidence="4 26">Belongs to the CDP-alcohol phosphatidyltransferase class-I family.</text>
</comment>
<feature type="region of interest" description="Disordered" evidence="27">
    <location>
        <begin position="479"/>
        <end position="499"/>
    </location>
</feature>
<dbReference type="GO" id="GO:0004672">
    <property type="term" value="F:protein kinase activity"/>
    <property type="evidence" value="ECO:0007669"/>
    <property type="project" value="InterPro"/>
</dbReference>
<protein>
    <recommendedName>
        <fullName evidence="22">CDP-diacylglycerol--inositol 3-phosphatidyltransferase</fullName>
        <ecNumber evidence="5">2.7.8.11</ecNumber>
    </recommendedName>
    <alternativeName>
        <fullName evidence="23">Phosphatidylinositol synthase</fullName>
    </alternativeName>
</protein>
<evidence type="ECO:0000256" key="10">
    <source>
        <dbReference type="ARBA" id="ARBA00022737"/>
    </source>
</evidence>
<feature type="domain" description="C2H2-type" evidence="30">
    <location>
        <begin position="519"/>
        <end position="546"/>
    </location>
</feature>
<evidence type="ECO:0000256" key="1">
    <source>
        <dbReference type="ARBA" id="ARBA00001936"/>
    </source>
</evidence>
<keyword evidence="16 28" id="KW-0472">Membrane</keyword>
<dbReference type="AlphaFoldDB" id="A0A498P4U0"/>
<evidence type="ECO:0000256" key="4">
    <source>
        <dbReference type="ARBA" id="ARBA00010441"/>
    </source>
</evidence>
<keyword evidence="25" id="KW-0067">ATP-binding</keyword>
<name>A0A498P4U0_LABRO</name>
<dbReference type="FunFam" id="3.30.200.20:FF:000961">
    <property type="entry name" value="Mitogen-activated protein kinase"/>
    <property type="match status" value="2"/>
</dbReference>
<evidence type="ECO:0000256" key="24">
    <source>
        <dbReference type="PROSITE-ProRule" id="PRU00042"/>
    </source>
</evidence>
<keyword evidence="17" id="KW-0594">Phospholipid biosynthesis</keyword>
<keyword evidence="19" id="KW-1208">Phospholipid metabolism</keyword>
<dbReference type="EMBL" id="QBIY01002380">
    <property type="protein sequence ID" value="RXN39255.1"/>
    <property type="molecule type" value="Genomic_DNA"/>
</dbReference>
<dbReference type="GO" id="GO:1990837">
    <property type="term" value="F:sequence-specific double-stranded DNA binding"/>
    <property type="evidence" value="ECO:0007669"/>
    <property type="project" value="UniProtKB-ARBA"/>
</dbReference>
<feature type="compositionally biased region" description="Low complexity" evidence="27">
    <location>
        <begin position="669"/>
        <end position="696"/>
    </location>
</feature>
<dbReference type="PROSITE" id="PS50011">
    <property type="entry name" value="PROTEIN_KINASE_DOM"/>
    <property type="match status" value="1"/>
</dbReference>
<evidence type="ECO:0000256" key="26">
    <source>
        <dbReference type="RuleBase" id="RU003750"/>
    </source>
</evidence>
<dbReference type="GO" id="GO:0003881">
    <property type="term" value="F:CDP-diacylglycerol-inositol 3-phosphatidyltransferase activity"/>
    <property type="evidence" value="ECO:0007669"/>
    <property type="project" value="UniProtKB-EC"/>
</dbReference>
<evidence type="ECO:0000256" key="17">
    <source>
        <dbReference type="ARBA" id="ARBA00023209"/>
    </source>
</evidence>
<feature type="compositionally biased region" description="Pro residues" evidence="27">
    <location>
        <begin position="483"/>
        <end position="494"/>
    </location>
</feature>
<evidence type="ECO:0000256" key="3">
    <source>
        <dbReference type="ARBA" id="ARBA00004141"/>
    </source>
</evidence>
<evidence type="ECO:0000256" key="21">
    <source>
        <dbReference type="ARBA" id="ARBA00057387"/>
    </source>
</evidence>
<keyword evidence="15" id="KW-0443">Lipid metabolism</keyword>
<dbReference type="InterPro" id="IPR048254">
    <property type="entry name" value="CDP_ALCOHOL_P_TRANSF_CS"/>
</dbReference>
<comment type="function">
    <text evidence="21">Catalyzes the biosynthesis of phosphatidylinositol (PtdIns) as well as PtdIns:inositol exchange reaction. May thus act to reduce an excessive cellular PtdIns content. The exchange activity is due to the reverse reaction of PtdIns synthase and is dependent on CMP, which is tightly bound to the enzyme.</text>
</comment>
<evidence type="ECO:0000256" key="5">
    <source>
        <dbReference type="ARBA" id="ARBA00013212"/>
    </source>
</evidence>
<comment type="subcellular location">
    <subcellularLocation>
        <location evidence="3">Membrane</location>
        <topology evidence="3">Multi-pass membrane protein</topology>
    </subcellularLocation>
</comment>
<dbReference type="PROSITE" id="PS50157">
    <property type="entry name" value="ZINC_FINGER_C2H2_2"/>
    <property type="match status" value="1"/>
</dbReference>
<evidence type="ECO:0000256" key="28">
    <source>
        <dbReference type="SAM" id="Phobius"/>
    </source>
</evidence>
<feature type="compositionally biased region" description="Low complexity" evidence="27">
    <location>
        <begin position="91"/>
        <end position="118"/>
    </location>
</feature>
<dbReference type="PROSITE" id="PS00107">
    <property type="entry name" value="PROTEIN_KINASE_ATP"/>
    <property type="match status" value="1"/>
</dbReference>
<organism evidence="31 32">
    <name type="scientific">Labeo rohita</name>
    <name type="common">Indian major carp</name>
    <name type="synonym">Cyprinus rohita</name>
    <dbReference type="NCBI Taxonomy" id="84645"/>
    <lineage>
        <taxon>Eukaryota</taxon>
        <taxon>Metazoa</taxon>
        <taxon>Chordata</taxon>
        <taxon>Craniata</taxon>
        <taxon>Vertebrata</taxon>
        <taxon>Euteleostomi</taxon>
        <taxon>Actinopterygii</taxon>
        <taxon>Neopterygii</taxon>
        <taxon>Teleostei</taxon>
        <taxon>Ostariophysi</taxon>
        <taxon>Cypriniformes</taxon>
        <taxon>Cyprinidae</taxon>
        <taxon>Labeoninae</taxon>
        <taxon>Labeonini</taxon>
        <taxon>Labeo</taxon>
    </lineage>
</organism>
<evidence type="ECO:0000256" key="11">
    <source>
        <dbReference type="ARBA" id="ARBA00022771"/>
    </source>
</evidence>
<gene>
    <name evidence="31" type="ORF">ROHU_000367</name>
</gene>
<dbReference type="Gene3D" id="3.30.160.60">
    <property type="entry name" value="Classic Zinc Finger"/>
    <property type="match status" value="1"/>
</dbReference>
<evidence type="ECO:0000256" key="9">
    <source>
        <dbReference type="ARBA" id="ARBA00022723"/>
    </source>
</evidence>
<evidence type="ECO:0000256" key="16">
    <source>
        <dbReference type="ARBA" id="ARBA00023136"/>
    </source>
</evidence>
<comment type="catalytic activity">
    <reaction evidence="20">
        <text>a CDP-1,2-diacyl-sn-glycerol + myo-inositol = a 1,2-diacyl-sn-glycero-3-phospho-(1D-myo-inositol) + CMP + H(+)</text>
        <dbReference type="Rhea" id="RHEA:11580"/>
        <dbReference type="ChEBI" id="CHEBI:15378"/>
        <dbReference type="ChEBI" id="CHEBI:17268"/>
        <dbReference type="ChEBI" id="CHEBI:57880"/>
        <dbReference type="ChEBI" id="CHEBI:58332"/>
        <dbReference type="ChEBI" id="CHEBI:60377"/>
        <dbReference type="EC" id="2.7.8.11"/>
    </reaction>
    <physiologicalReaction direction="left-to-right" evidence="20">
        <dbReference type="Rhea" id="RHEA:11581"/>
    </physiologicalReaction>
    <physiologicalReaction direction="right-to-left" evidence="20">
        <dbReference type="Rhea" id="RHEA:11582"/>
    </physiologicalReaction>
</comment>
<evidence type="ECO:0000259" key="29">
    <source>
        <dbReference type="PROSITE" id="PS50011"/>
    </source>
</evidence>
<keyword evidence="14 28" id="KW-1133">Transmembrane helix</keyword>
<dbReference type="InterPro" id="IPR043130">
    <property type="entry name" value="CDP-OH_PTrfase_TM_dom"/>
</dbReference>
<evidence type="ECO:0000313" key="31">
    <source>
        <dbReference type="EMBL" id="RXN39255.1"/>
    </source>
</evidence>
<dbReference type="STRING" id="84645.A0A498P4U0"/>
<evidence type="ECO:0000256" key="20">
    <source>
        <dbReference type="ARBA" id="ARBA00050836"/>
    </source>
</evidence>
<evidence type="ECO:0000256" key="2">
    <source>
        <dbReference type="ARBA" id="ARBA00001946"/>
    </source>
</evidence>
<dbReference type="GO" id="GO:0016020">
    <property type="term" value="C:membrane"/>
    <property type="evidence" value="ECO:0007669"/>
    <property type="project" value="UniProtKB-SubCell"/>
</dbReference>
<evidence type="ECO:0000256" key="14">
    <source>
        <dbReference type="ARBA" id="ARBA00022989"/>
    </source>
</evidence>
<dbReference type="PROSITE" id="PS00028">
    <property type="entry name" value="ZINC_FINGER_C2H2_1"/>
    <property type="match status" value="1"/>
</dbReference>
<proteinExistence type="inferred from homology"/>
<dbReference type="SUPFAM" id="SSF56112">
    <property type="entry name" value="Protein kinase-like (PK-like)"/>
    <property type="match status" value="2"/>
</dbReference>
<dbReference type="InterPro" id="IPR017441">
    <property type="entry name" value="Protein_kinase_ATP_BS"/>
</dbReference>
<dbReference type="FunFam" id="3.30.160.60:FF:000303">
    <property type="entry name" value="Zinc finger protein 41"/>
    <property type="match status" value="1"/>
</dbReference>
<feature type="region of interest" description="Disordered" evidence="27">
    <location>
        <begin position="669"/>
        <end position="722"/>
    </location>
</feature>
<feature type="binding site" evidence="25">
    <location>
        <position position="751"/>
    </location>
    <ligand>
        <name>ATP</name>
        <dbReference type="ChEBI" id="CHEBI:30616"/>
    </ligand>
</feature>
<sequence>MISRSEREEHGETVQIWDQLQQKEYKASRNAGRALRSASIRHEDLSSAAAAISSERMAFHGSSRPTVCGNLFPGSELGHKYFCVNTTTGTTSTGLSATPNPTGPNAPAGTPRHPASLGGSAGGGAAIPQPHSNPASEVPSPAEMEPDRPIGYGAFGVVWSVTDPRDGRKVALKKMPNVFQNLVSCKRVFRELRMLCFFKHDNVLSALDILQPPQIDCFEEIAVSDTQLIWGQSWHVMRSVTARTERVPIKGEDSADGVSAYRKYDVRRHAQLQSSCSRRRLKREIETQKPRTEISGSSVQTETLVTMAEENIFLFVPNLIGYARIVLALVSFYLMPCCPGPAVFCYLLSALLDAFDGHAARALNQGTKFGAMLDMLTDRCATMCLLVNLALLYPSYTFLFQLSMCLDVASHWLHLHSSMMKGATSHKAIDLSGNPILRLYYTSRPVLFFMCMGNELFYCLLYIMYYIEEPQDLLPELTDAAQEPPPEHIPPPPSTVDTAALSEEPVPVKPVTRPARPAHICSICNKQFKNSYNLRRHQSVHTGVKMKDRAAREKMDGGKAGARVERQTIPLSLLQLSIPASIPTAVDPMAQPSPISNQQVETVAVSIAPATVAMTVNQPLPTAVVVTGTMVQVGMAFHGSSRPTVCGNLFPGSELGHKYFCVNTTTGTTSTGLSATPNPTGPNAPAGTPRHPASLGGSAGGGAAIPQPHSNPASEVPSPAEMEPDRPIGYGAFGVVWSVTDPRDGRKVALKKMPNVFQNLVSCKRVFRELRMLCFFKHDNVLSALDILQPPQIDCFEEMYPSDSHFT</sequence>
<dbReference type="GO" id="GO:0005524">
    <property type="term" value="F:ATP binding"/>
    <property type="evidence" value="ECO:0007669"/>
    <property type="project" value="UniProtKB-UniRule"/>
</dbReference>
<dbReference type="EC" id="2.7.8.11" evidence="5"/>
<comment type="cofactor">
    <cofactor evidence="1">
        <name>Mn(2+)</name>
        <dbReference type="ChEBI" id="CHEBI:29035"/>
    </cofactor>
</comment>
<comment type="cofactor">
    <cofactor evidence="2">
        <name>Mg(2+)</name>
        <dbReference type="ChEBI" id="CHEBI:18420"/>
    </cofactor>
</comment>
<dbReference type="InterPro" id="IPR000719">
    <property type="entry name" value="Prot_kinase_dom"/>
</dbReference>
<evidence type="ECO:0000256" key="18">
    <source>
        <dbReference type="ARBA" id="ARBA00023211"/>
    </source>
</evidence>
<dbReference type="GO" id="GO:0008270">
    <property type="term" value="F:zinc ion binding"/>
    <property type="evidence" value="ECO:0007669"/>
    <property type="project" value="UniProtKB-KW"/>
</dbReference>
<dbReference type="GO" id="GO:0006661">
    <property type="term" value="P:phosphatidylinositol biosynthetic process"/>
    <property type="evidence" value="ECO:0007669"/>
    <property type="project" value="UniProtKB-ARBA"/>
</dbReference>
<dbReference type="PROSITE" id="PS00379">
    <property type="entry name" value="CDP_ALCOHOL_P_TRANSF"/>
    <property type="match status" value="1"/>
</dbReference>
<dbReference type="Pfam" id="PF01066">
    <property type="entry name" value="CDP-OH_P_transf"/>
    <property type="match status" value="1"/>
</dbReference>
<dbReference type="Proteomes" id="UP000290572">
    <property type="component" value="Unassembled WGS sequence"/>
</dbReference>
<keyword evidence="8 28" id="KW-0812">Transmembrane</keyword>
<evidence type="ECO:0000256" key="15">
    <source>
        <dbReference type="ARBA" id="ARBA00023098"/>
    </source>
</evidence>
<keyword evidence="9" id="KW-0479">Metal-binding</keyword>
<dbReference type="SUPFAM" id="SSF57667">
    <property type="entry name" value="beta-beta-alpha zinc fingers"/>
    <property type="match status" value="1"/>
</dbReference>
<dbReference type="FunFam" id="1.20.120.1760:FF:000003">
    <property type="entry name" value="CDP-diacylglycerol--inositol 3-phosphatidyltransferase"/>
    <property type="match status" value="1"/>
</dbReference>
<evidence type="ECO:0000256" key="22">
    <source>
        <dbReference type="ARBA" id="ARBA00070582"/>
    </source>
</evidence>
<keyword evidence="25" id="KW-0547">Nucleotide-binding</keyword>
<dbReference type="InterPro" id="IPR011009">
    <property type="entry name" value="Kinase-like_dom_sf"/>
</dbReference>
<dbReference type="PANTHER" id="PTHR15362">
    <property type="entry name" value="PHOSPHATIDYLINOSITOL SYNTHASE"/>
    <property type="match status" value="1"/>
</dbReference>
<evidence type="ECO:0000256" key="19">
    <source>
        <dbReference type="ARBA" id="ARBA00023264"/>
    </source>
</evidence>
<dbReference type="InterPro" id="IPR000462">
    <property type="entry name" value="CDP-OH_P_trans"/>
</dbReference>
<evidence type="ECO:0000256" key="7">
    <source>
        <dbReference type="ARBA" id="ARBA00022679"/>
    </source>
</evidence>
<evidence type="ECO:0000256" key="13">
    <source>
        <dbReference type="ARBA" id="ARBA00022842"/>
    </source>
</evidence>
<keyword evidence="13" id="KW-0460">Magnesium</keyword>
<evidence type="ECO:0000256" key="8">
    <source>
        <dbReference type="ARBA" id="ARBA00022692"/>
    </source>
</evidence>
<dbReference type="InterPro" id="IPR036236">
    <property type="entry name" value="Znf_C2H2_sf"/>
</dbReference>
<dbReference type="Gene3D" id="3.30.200.20">
    <property type="entry name" value="Phosphorylase Kinase, domain 1"/>
    <property type="match status" value="2"/>
</dbReference>
<keyword evidence="11 24" id="KW-0863">Zinc-finger</keyword>
<evidence type="ECO:0000256" key="12">
    <source>
        <dbReference type="ARBA" id="ARBA00022833"/>
    </source>
</evidence>
<feature type="domain" description="Protein kinase" evidence="29">
    <location>
        <begin position="722"/>
        <end position="807"/>
    </location>
</feature>
<dbReference type="PANTHER" id="PTHR15362:SF4">
    <property type="entry name" value="CDP-DIACYLGLYCEROL--INOSITOL 3-PHOSPHATIDYLTRANSFERASE"/>
    <property type="match status" value="1"/>
</dbReference>
<keyword evidence="32" id="KW-1185">Reference proteome</keyword>
<keyword evidence="6" id="KW-0444">Lipid biosynthesis</keyword>
<dbReference type="GO" id="GO:0005794">
    <property type="term" value="C:Golgi apparatus"/>
    <property type="evidence" value="ECO:0007669"/>
    <property type="project" value="TreeGrafter"/>
</dbReference>
<evidence type="ECO:0000256" key="23">
    <source>
        <dbReference type="ARBA" id="ARBA00079946"/>
    </source>
</evidence>
<dbReference type="InterPro" id="IPR013087">
    <property type="entry name" value="Znf_C2H2_type"/>
</dbReference>
<feature type="region of interest" description="Disordered" evidence="27">
    <location>
        <begin position="91"/>
        <end position="144"/>
    </location>
</feature>
<keyword evidence="7 26" id="KW-0808">Transferase</keyword>
<keyword evidence="12" id="KW-0862">Zinc</keyword>
<evidence type="ECO:0000256" key="27">
    <source>
        <dbReference type="SAM" id="MobiDB-lite"/>
    </source>
</evidence>
<keyword evidence="18" id="KW-0464">Manganese</keyword>
<reference evidence="31 32" key="1">
    <citation type="submission" date="2018-03" db="EMBL/GenBank/DDBJ databases">
        <title>Draft genome sequence of Rohu Carp (Labeo rohita).</title>
        <authorList>
            <person name="Das P."/>
            <person name="Kushwaha B."/>
            <person name="Joshi C.G."/>
            <person name="Kumar D."/>
            <person name="Nagpure N.S."/>
            <person name="Sahoo L."/>
            <person name="Das S.P."/>
            <person name="Bit A."/>
            <person name="Patnaik S."/>
            <person name="Meher P.K."/>
            <person name="Jayasankar P."/>
            <person name="Koringa P.G."/>
            <person name="Patel N.V."/>
            <person name="Hinsu A.T."/>
            <person name="Kumar R."/>
            <person name="Pandey M."/>
            <person name="Agarwal S."/>
            <person name="Srivastava S."/>
            <person name="Singh M."/>
            <person name="Iquebal M.A."/>
            <person name="Jaiswal S."/>
            <person name="Angadi U.B."/>
            <person name="Kumar N."/>
            <person name="Raza M."/>
            <person name="Shah T.M."/>
            <person name="Rai A."/>
            <person name="Jena J.K."/>
        </authorList>
    </citation>
    <scope>NUCLEOTIDE SEQUENCE [LARGE SCALE GENOMIC DNA]</scope>
    <source>
        <strain evidence="31">DASCIFA01</strain>
        <tissue evidence="31">Testis</tissue>
    </source>
</reference>
<keyword evidence="10" id="KW-0677">Repeat</keyword>
<evidence type="ECO:0000313" key="32">
    <source>
        <dbReference type="Proteomes" id="UP000290572"/>
    </source>
</evidence>
<accession>A0A498P4U0</accession>
<feature type="transmembrane region" description="Helical" evidence="28">
    <location>
        <begin position="341"/>
        <end position="359"/>
    </location>
</feature>
<evidence type="ECO:0000259" key="30">
    <source>
        <dbReference type="PROSITE" id="PS50157"/>
    </source>
</evidence>
<evidence type="ECO:0000256" key="6">
    <source>
        <dbReference type="ARBA" id="ARBA00022516"/>
    </source>
</evidence>
<evidence type="ECO:0000256" key="25">
    <source>
        <dbReference type="PROSITE-ProRule" id="PRU10141"/>
    </source>
</evidence>